<gene>
    <name evidence="2" type="ORF">ESV24_10455</name>
</gene>
<evidence type="ECO:0000256" key="1">
    <source>
        <dbReference type="SAM" id="Phobius"/>
    </source>
</evidence>
<keyword evidence="3" id="KW-1185">Reference proteome</keyword>
<accession>A0A5C6YP95</accession>
<keyword evidence="1" id="KW-0812">Transmembrane</keyword>
<keyword evidence="1" id="KW-0472">Membrane</keyword>
<feature type="transmembrane region" description="Helical" evidence="1">
    <location>
        <begin position="13"/>
        <end position="30"/>
    </location>
</feature>
<feature type="transmembrane region" description="Helical" evidence="1">
    <location>
        <begin position="155"/>
        <end position="173"/>
    </location>
</feature>
<feature type="transmembrane region" description="Helical" evidence="1">
    <location>
        <begin position="124"/>
        <end position="143"/>
    </location>
</feature>
<protein>
    <recommendedName>
        <fullName evidence="4">YhhN-like protein</fullName>
    </recommendedName>
</protein>
<evidence type="ECO:0000313" key="3">
    <source>
        <dbReference type="Proteomes" id="UP000321945"/>
    </source>
</evidence>
<evidence type="ECO:0000313" key="2">
    <source>
        <dbReference type="EMBL" id="TXD68864.1"/>
    </source>
</evidence>
<sequence length="216" mass="25554">MITILEILQNVHIPLYAIVFLLSIIKLPLYKNTSLKVLPVILLFTLLTESLGMYVKNAYGIPNAIVYNIYYVFYFSLFFYVFMKAIKEAKFKKYIKIGIAVYWLFYLSDWIFTDFMNSGFITSYIIGAAILIFCIVLYYISILQSSLVLVVKNDLLFWVSVGLFLFYIGYLPIKIIRTWFYKQDSFFEILLVIQFSLVIIMYLFFMTGFLWMKKKS</sequence>
<feature type="transmembrane region" description="Helical" evidence="1">
    <location>
        <begin position="37"/>
        <end position="55"/>
    </location>
</feature>
<keyword evidence="1" id="KW-1133">Transmembrane helix</keyword>
<organism evidence="2 3">
    <name type="scientific">Aequorivita lipolytica</name>
    <dbReference type="NCBI Taxonomy" id="153267"/>
    <lineage>
        <taxon>Bacteria</taxon>
        <taxon>Pseudomonadati</taxon>
        <taxon>Bacteroidota</taxon>
        <taxon>Flavobacteriia</taxon>
        <taxon>Flavobacteriales</taxon>
        <taxon>Flavobacteriaceae</taxon>
        <taxon>Aequorivita</taxon>
    </lineage>
</organism>
<evidence type="ECO:0008006" key="4">
    <source>
        <dbReference type="Google" id="ProtNLM"/>
    </source>
</evidence>
<dbReference type="EMBL" id="VORU01000008">
    <property type="protein sequence ID" value="TXD68864.1"/>
    <property type="molecule type" value="Genomic_DNA"/>
</dbReference>
<dbReference type="AlphaFoldDB" id="A0A5C6YP95"/>
<feature type="transmembrane region" description="Helical" evidence="1">
    <location>
        <begin position="94"/>
        <end position="112"/>
    </location>
</feature>
<feature type="transmembrane region" description="Helical" evidence="1">
    <location>
        <begin position="185"/>
        <end position="211"/>
    </location>
</feature>
<dbReference type="RefSeq" id="WP_146743163.1">
    <property type="nucleotide sequence ID" value="NZ_CBCRZQ010000006.1"/>
</dbReference>
<dbReference type="Proteomes" id="UP000321945">
    <property type="component" value="Unassembled WGS sequence"/>
</dbReference>
<name>A0A5C6YP95_9FLAO</name>
<comment type="caution">
    <text evidence="2">The sequence shown here is derived from an EMBL/GenBank/DDBJ whole genome shotgun (WGS) entry which is preliminary data.</text>
</comment>
<reference evidence="2 3" key="1">
    <citation type="submission" date="2019-08" db="EMBL/GenBank/DDBJ databases">
        <title>Genome of Aequorivita lipolytica Y10-2 (type strain).</title>
        <authorList>
            <person name="Bowman J.P."/>
        </authorList>
    </citation>
    <scope>NUCLEOTIDE SEQUENCE [LARGE SCALE GENOMIC DNA]</scope>
    <source>
        <strain evidence="2 3">Y10-2</strain>
    </source>
</reference>
<dbReference type="OrthoDB" id="1435288at2"/>
<feature type="transmembrane region" description="Helical" evidence="1">
    <location>
        <begin position="61"/>
        <end position="82"/>
    </location>
</feature>
<proteinExistence type="predicted"/>